<gene>
    <name evidence="1" type="ORF">WL1483_1455</name>
</gene>
<organism evidence="1 2">
    <name type="scientific">Aeromonas schubertii</name>
    <dbReference type="NCBI Taxonomy" id="652"/>
    <lineage>
        <taxon>Bacteria</taxon>
        <taxon>Pseudomonadati</taxon>
        <taxon>Pseudomonadota</taxon>
        <taxon>Gammaproteobacteria</taxon>
        <taxon>Aeromonadales</taxon>
        <taxon>Aeromonadaceae</taxon>
        <taxon>Aeromonas</taxon>
    </lineage>
</organism>
<proteinExistence type="predicted"/>
<name>A0A0S2SGX4_9GAMM</name>
<dbReference type="AlphaFoldDB" id="A0A0S2SGX4"/>
<dbReference type="KEGG" id="asr:WL1483_1455"/>
<evidence type="ECO:0000313" key="1">
    <source>
        <dbReference type="EMBL" id="ALP40874.1"/>
    </source>
</evidence>
<dbReference type="Proteomes" id="UP000058114">
    <property type="component" value="Chromosome"/>
</dbReference>
<sequence>MDASGSGHVTTTALNLQAHADLSVGAGQVADYVLRVYDLNFITVSDITSGNGACSRLGQGQSYLVLAFQLHSDAFQVQQDFENVFLNTFLAAVLVQYAIDFDFSDCTTGHRRKQNTTQGVAQRVTKTTLKRLKSHFCVSRANLLDVN</sequence>
<protein>
    <submittedName>
        <fullName evidence="1">Uncharacterized protein</fullName>
    </submittedName>
</protein>
<accession>A0A0S2SGX4</accession>
<evidence type="ECO:0000313" key="2">
    <source>
        <dbReference type="Proteomes" id="UP000058114"/>
    </source>
</evidence>
<reference evidence="2" key="1">
    <citation type="submission" date="2015-10" db="EMBL/GenBank/DDBJ databases">
        <title>Complete Genome Sequence of Aeromonas schubertii strain WL1483.</title>
        <authorList>
            <person name="Liu L."/>
        </authorList>
    </citation>
    <scope>NUCLEOTIDE SEQUENCE [LARGE SCALE GENOMIC DNA]</scope>
    <source>
        <strain evidence="2">WL1483</strain>
    </source>
</reference>
<reference evidence="1 2" key="2">
    <citation type="journal article" date="2016" name="Genome Announc.">
        <title>Complete Genome Sequence of the Highly Virulent Aeromonas schubertii Strain WL1483, Isolated from Diseased Snakehead Fish (Channa argus) in China.</title>
        <authorList>
            <person name="Liu L."/>
            <person name="Li N."/>
            <person name="Zhang D."/>
            <person name="Fu X."/>
            <person name="Shi C."/>
            <person name="Lin Q."/>
            <person name="Hao G."/>
        </authorList>
    </citation>
    <scope>NUCLEOTIDE SEQUENCE [LARGE SCALE GENOMIC DNA]</scope>
    <source>
        <strain evidence="1 2">WL1483</strain>
    </source>
</reference>
<dbReference type="EMBL" id="CP013067">
    <property type="protein sequence ID" value="ALP40874.1"/>
    <property type="molecule type" value="Genomic_DNA"/>
</dbReference>